<keyword evidence="2" id="KW-1185">Reference proteome</keyword>
<name>F0QV83_VULM7</name>
<dbReference type="SUPFAM" id="SSF52980">
    <property type="entry name" value="Restriction endonuclease-like"/>
    <property type="match status" value="1"/>
</dbReference>
<gene>
    <name evidence="1" type="ordered locus">VMUT_0604</name>
</gene>
<evidence type="ECO:0000313" key="1">
    <source>
        <dbReference type="EMBL" id="ADY00815.1"/>
    </source>
</evidence>
<dbReference type="EMBL" id="CP002529">
    <property type="protein sequence ID" value="ADY00815.1"/>
    <property type="molecule type" value="Genomic_DNA"/>
</dbReference>
<dbReference type="AlphaFoldDB" id="F0QV83"/>
<evidence type="ECO:0008006" key="3">
    <source>
        <dbReference type="Google" id="ProtNLM"/>
    </source>
</evidence>
<dbReference type="STRING" id="985053.VMUT_0604"/>
<accession>F0QV83</accession>
<dbReference type="KEGG" id="vmo:VMUT_0604"/>
<dbReference type="eggNOG" id="arCOG03727">
    <property type="taxonomic scope" value="Archaea"/>
</dbReference>
<protein>
    <recommendedName>
        <fullName evidence="3">Restriction endonuclease type IV Mrr domain-containing protein</fullName>
    </recommendedName>
</protein>
<evidence type="ECO:0000313" key="2">
    <source>
        <dbReference type="Proteomes" id="UP000007485"/>
    </source>
</evidence>
<proteinExistence type="predicted"/>
<reference evidence="1 2" key="1">
    <citation type="journal article" date="2011" name="J. Bacteriol.">
        <title>Complete genome sequence of 'Vulcanisaeta moutnovskia' strain 768-28, a novel member of the hyperthermophilic crenarchaeal genus vulcanisaeta.</title>
        <authorList>
            <person name="Gumerov V.M."/>
            <person name="Mardanov A.V."/>
            <person name="Beletsky A.V."/>
            <person name="Prokofeva M.I."/>
            <person name="Bonch-Osmolovskaya E.A."/>
            <person name="Ravin N.V."/>
            <person name="Skryabin K.G."/>
        </authorList>
    </citation>
    <scope>NUCLEOTIDE SEQUENCE [LARGE SCALE GENOMIC DNA]</scope>
    <source>
        <strain evidence="1 2">768-28</strain>
    </source>
</reference>
<dbReference type="HOGENOM" id="CLU_1207677_0_0_2"/>
<dbReference type="InterPro" id="IPR011335">
    <property type="entry name" value="Restrct_endonuc-II-like"/>
</dbReference>
<dbReference type="Proteomes" id="UP000007485">
    <property type="component" value="Chromosome"/>
</dbReference>
<organism evidence="1 2">
    <name type="scientific">Vulcanisaeta moutnovskia (strain 768-28)</name>
    <dbReference type="NCBI Taxonomy" id="985053"/>
    <lineage>
        <taxon>Archaea</taxon>
        <taxon>Thermoproteota</taxon>
        <taxon>Thermoprotei</taxon>
        <taxon>Thermoproteales</taxon>
        <taxon>Thermoproteaceae</taxon>
        <taxon>Vulcanisaeta</taxon>
    </lineage>
</organism>
<sequence length="238" mass="27546">MGVKIHLLRMSLRERLVKALIMVSKDGVFTRESLKRESGLGDFMIDDFINSLINEGILVRIGDGYKSVIPPHRLIRYFVDRGVYVDLESISRYLPWDEFEALIRLLFEEWGFRVVSRLRVPVAGSRVEFDVIAYRRPWVLLIEAKHWRRVSSSIRQIVGRHLEKVGSVAREPEVLMSRIGVNWGEALLIPVVITWHRASTELIEGVPVVSIYQVNSFINEFDGIIDGIRSFSVSWRRL</sequence>